<dbReference type="InterPro" id="IPR037069">
    <property type="entry name" value="AcylCoA_DH/ox_N_sf"/>
</dbReference>
<evidence type="ECO:0000256" key="13">
    <source>
        <dbReference type="ARBA" id="ARBA00049456"/>
    </source>
</evidence>
<name>A0A1J4MZ14_9ACTN</name>
<protein>
    <recommendedName>
        <fullName evidence="10">Dibenzothiophene monooxygenase</fullName>
        <ecNumber evidence="9">1.14.14.21</ecNumber>
    </recommendedName>
</protein>
<gene>
    <name evidence="17" type="ORF">UG56_022040</name>
</gene>
<dbReference type="AlphaFoldDB" id="A0A1J4MZ14"/>
<dbReference type="InterPro" id="IPR013786">
    <property type="entry name" value="AcylCoA_DH/ox_N"/>
</dbReference>
<dbReference type="InterPro" id="IPR023922">
    <property type="entry name" value="S04_starv_induced_SfnB"/>
</dbReference>
<proteinExistence type="inferred from homology"/>
<comment type="catalytic activity">
    <reaction evidence="12">
        <text>dibenzothiophene 5-oxide + FMNH2 + O2 = dibenzothiophene 5,5-dioxide + FMN + H2O + H(+)</text>
        <dbReference type="Rhea" id="RHEA:49080"/>
        <dbReference type="ChEBI" id="CHEBI:15377"/>
        <dbReference type="ChEBI" id="CHEBI:15378"/>
        <dbReference type="ChEBI" id="CHEBI:15379"/>
        <dbReference type="ChEBI" id="CHEBI:23683"/>
        <dbReference type="ChEBI" id="CHEBI:57618"/>
        <dbReference type="ChEBI" id="CHEBI:58210"/>
        <dbReference type="ChEBI" id="CHEBI:90356"/>
    </reaction>
</comment>
<organism evidence="17 18">
    <name type="scientific">Nocardioides luteus</name>
    <dbReference type="NCBI Taxonomy" id="1844"/>
    <lineage>
        <taxon>Bacteria</taxon>
        <taxon>Bacillati</taxon>
        <taxon>Actinomycetota</taxon>
        <taxon>Actinomycetes</taxon>
        <taxon>Propionibacteriales</taxon>
        <taxon>Nocardioidaceae</taxon>
        <taxon>Nocardioides</taxon>
    </lineage>
</organism>
<evidence type="ECO:0000259" key="15">
    <source>
        <dbReference type="Pfam" id="PF02771"/>
    </source>
</evidence>
<evidence type="ECO:0000256" key="10">
    <source>
        <dbReference type="ARBA" id="ARBA00034345"/>
    </source>
</evidence>
<dbReference type="InterPro" id="IPR046373">
    <property type="entry name" value="Acyl-CoA_Oxase/DH_mid-dom_sf"/>
</dbReference>
<keyword evidence="4" id="KW-0547">Nucleotide-binding</keyword>
<dbReference type="GO" id="GO:0008470">
    <property type="term" value="F:3-methylbutanoyl-CoA dehydrogenase activity"/>
    <property type="evidence" value="ECO:0007669"/>
    <property type="project" value="TreeGrafter"/>
</dbReference>
<dbReference type="Gene3D" id="2.40.110.10">
    <property type="entry name" value="Butyryl-CoA Dehydrogenase, subunit A, domain 2"/>
    <property type="match status" value="1"/>
</dbReference>
<evidence type="ECO:0000259" key="14">
    <source>
        <dbReference type="Pfam" id="PF02770"/>
    </source>
</evidence>
<comment type="subcellular location">
    <subcellularLocation>
        <location evidence="1">Cytoplasm</location>
    </subcellularLocation>
</comment>
<feature type="domain" description="Acyl-CoA dehydrogenase/oxidase N-terminal" evidence="15">
    <location>
        <begin position="21"/>
        <end position="114"/>
    </location>
</feature>
<dbReference type="GO" id="GO:0006552">
    <property type="term" value="P:L-leucine catabolic process"/>
    <property type="evidence" value="ECO:0007669"/>
    <property type="project" value="TreeGrafter"/>
</dbReference>
<evidence type="ECO:0000256" key="9">
    <source>
        <dbReference type="ARBA" id="ARBA00034328"/>
    </source>
</evidence>
<dbReference type="Proteomes" id="UP000033772">
    <property type="component" value="Unassembled WGS sequence"/>
</dbReference>
<comment type="pathway">
    <text evidence="7">Sulfur metabolism; dibenzothiophene degradation.</text>
</comment>
<dbReference type="RefSeq" id="WP_045548192.1">
    <property type="nucleotide sequence ID" value="NZ_JZDQ02000036.1"/>
</dbReference>
<evidence type="ECO:0000256" key="7">
    <source>
        <dbReference type="ARBA" id="ARBA00034307"/>
    </source>
</evidence>
<dbReference type="InterPro" id="IPR013107">
    <property type="entry name" value="Acyl-CoA_DH_C"/>
</dbReference>
<evidence type="ECO:0000313" key="17">
    <source>
        <dbReference type="EMBL" id="OIJ24582.1"/>
    </source>
</evidence>
<dbReference type="PIRSF" id="PIRSF016578">
    <property type="entry name" value="HsaA"/>
    <property type="match status" value="1"/>
</dbReference>
<dbReference type="GO" id="GO:0005737">
    <property type="term" value="C:cytoplasm"/>
    <property type="evidence" value="ECO:0007669"/>
    <property type="project" value="UniProtKB-SubCell"/>
</dbReference>
<keyword evidence="18" id="KW-1185">Reference proteome</keyword>
<evidence type="ECO:0000256" key="12">
    <source>
        <dbReference type="ARBA" id="ARBA00048445"/>
    </source>
</evidence>
<accession>A0A1J4MZ14</accession>
<dbReference type="STRING" id="1844.UG56_022040"/>
<dbReference type="EMBL" id="JZDQ02000036">
    <property type="protein sequence ID" value="OIJ24582.1"/>
    <property type="molecule type" value="Genomic_DNA"/>
</dbReference>
<evidence type="ECO:0000256" key="5">
    <source>
        <dbReference type="ARBA" id="ARBA00023002"/>
    </source>
</evidence>
<evidence type="ECO:0000256" key="4">
    <source>
        <dbReference type="ARBA" id="ARBA00022741"/>
    </source>
</evidence>
<feature type="domain" description="Acyl-CoA oxidase/dehydrogenase middle" evidence="14">
    <location>
        <begin position="131"/>
        <end position="214"/>
    </location>
</feature>
<evidence type="ECO:0000313" key="18">
    <source>
        <dbReference type="Proteomes" id="UP000033772"/>
    </source>
</evidence>
<evidence type="ECO:0000256" key="3">
    <source>
        <dbReference type="ARBA" id="ARBA00022643"/>
    </source>
</evidence>
<evidence type="ECO:0000256" key="6">
    <source>
        <dbReference type="ARBA" id="ARBA00023033"/>
    </source>
</evidence>
<evidence type="ECO:0000256" key="2">
    <source>
        <dbReference type="ARBA" id="ARBA00022630"/>
    </source>
</evidence>
<comment type="caution">
    <text evidence="17">The sequence shown here is derived from an EMBL/GenBank/DDBJ whole genome shotgun (WGS) entry which is preliminary data.</text>
</comment>
<dbReference type="PANTHER" id="PTHR43884">
    <property type="entry name" value="ACYL-COA DEHYDROGENASE"/>
    <property type="match status" value="1"/>
</dbReference>
<dbReference type="InterPro" id="IPR036250">
    <property type="entry name" value="AcylCo_DH-like_C"/>
</dbReference>
<feature type="domain" description="Acyl-CoA dehydrogenase C-terminal" evidence="16">
    <location>
        <begin position="240"/>
        <end position="376"/>
    </location>
</feature>
<dbReference type="Pfam" id="PF08028">
    <property type="entry name" value="Acyl-CoA_dh_2"/>
    <property type="match status" value="1"/>
</dbReference>
<dbReference type="SUPFAM" id="SSF56645">
    <property type="entry name" value="Acyl-CoA dehydrogenase NM domain-like"/>
    <property type="match status" value="1"/>
</dbReference>
<comment type="catalytic activity">
    <reaction evidence="11">
        <text>dibenzothiophene + FMNH2 + O2 = dibenzothiophene 5-oxide + FMN + H2O + H(+)</text>
        <dbReference type="Rhea" id="RHEA:49076"/>
        <dbReference type="ChEBI" id="CHEBI:15377"/>
        <dbReference type="ChEBI" id="CHEBI:15378"/>
        <dbReference type="ChEBI" id="CHEBI:15379"/>
        <dbReference type="ChEBI" id="CHEBI:23681"/>
        <dbReference type="ChEBI" id="CHEBI:23683"/>
        <dbReference type="ChEBI" id="CHEBI:57618"/>
        <dbReference type="ChEBI" id="CHEBI:58210"/>
    </reaction>
</comment>
<comment type="similarity">
    <text evidence="8">Belongs to the DszC flavin monooxygenase family.</text>
</comment>
<evidence type="ECO:0000259" key="16">
    <source>
        <dbReference type="Pfam" id="PF08028"/>
    </source>
</evidence>
<keyword evidence="6" id="KW-0503">Monooxygenase</keyword>
<dbReference type="GO" id="GO:0004497">
    <property type="term" value="F:monooxygenase activity"/>
    <property type="evidence" value="ECO:0007669"/>
    <property type="project" value="UniProtKB-KW"/>
</dbReference>
<sequence length="402" mass="43227">MSTTEISLLDAETAPVVARRLADELALGDGARDRGRTLPHDQVRAYAAAGLGALTVPLEFGGPALPATSVAEVFRLVSWGDPNVGQVPHSHFVFLNQLRLNGTREQQQRIYSEVRAGALVANAQSEFGTKHVRDIRTTLTPGREEGEWLLNGEKFYCTGSLFADYLAVLARRDVDGPLQVAWVRAESPGVEIVDDWDAVGQRTTGSGTVRLTDVVVAEEWITPFAVTFDVPTTYGAFAQLLHAAIDAGIARRALDEASTFVCTKSRPYADAVALAGAETAAQDPLVVQAFGEMELAVRSAEALLAEAGRRVDEADADLTEKSAAEASLAVAAARASTAKVSVDVTSRLLEVSGARSALTTTNLDRHWRNARTHTLHDPAAWKVQHLGRWAVDRTPPPRHGQI</sequence>
<evidence type="ECO:0000256" key="1">
    <source>
        <dbReference type="ARBA" id="ARBA00004496"/>
    </source>
</evidence>
<dbReference type="PANTHER" id="PTHR43884:SF12">
    <property type="entry name" value="ISOVALERYL-COA DEHYDROGENASE, MITOCHONDRIAL-RELATED"/>
    <property type="match status" value="1"/>
</dbReference>
<dbReference type="SUPFAM" id="SSF47203">
    <property type="entry name" value="Acyl-CoA dehydrogenase C-terminal domain-like"/>
    <property type="match status" value="1"/>
</dbReference>
<dbReference type="NCBIfam" id="TIGR04022">
    <property type="entry name" value="sulfur_SfnB"/>
    <property type="match status" value="1"/>
</dbReference>
<keyword evidence="3" id="KW-0288">FMN</keyword>
<dbReference type="InterPro" id="IPR009100">
    <property type="entry name" value="AcylCoA_DH/oxidase_NM_dom_sf"/>
</dbReference>
<reference evidence="17" key="1">
    <citation type="submission" date="2016-10" db="EMBL/GenBank/DDBJ databases">
        <title>Draft Genome Sequence of Nocardioides luteus Strain BAFB, an Alkane-Degrading Bacterium Isolated from JP-7 Polluted Soil.</title>
        <authorList>
            <person name="Brown L."/>
            <person name="Ruiz O.N."/>
            <person name="Gunasekera T."/>
        </authorList>
    </citation>
    <scope>NUCLEOTIDE SEQUENCE [LARGE SCALE GENOMIC DNA]</scope>
    <source>
        <strain evidence="17">BAFB</strain>
    </source>
</reference>
<keyword evidence="5" id="KW-0560">Oxidoreductase</keyword>
<dbReference type="InterPro" id="IPR006091">
    <property type="entry name" value="Acyl-CoA_Oxase/DH_mid-dom"/>
</dbReference>
<dbReference type="GO" id="GO:0050660">
    <property type="term" value="F:flavin adenine dinucleotide binding"/>
    <property type="evidence" value="ECO:0007669"/>
    <property type="project" value="InterPro"/>
</dbReference>
<dbReference type="Gene3D" id="1.20.140.10">
    <property type="entry name" value="Butyryl-CoA Dehydrogenase, subunit A, domain 3"/>
    <property type="match status" value="1"/>
</dbReference>
<keyword evidence="2" id="KW-0285">Flavoprotein</keyword>
<dbReference type="Pfam" id="PF02771">
    <property type="entry name" value="Acyl-CoA_dh_N"/>
    <property type="match status" value="1"/>
</dbReference>
<dbReference type="Gene3D" id="1.10.540.10">
    <property type="entry name" value="Acyl-CoA dehydrogenase/oxidase, N-terminal domain"/>
    <property type="match status" value="1"/>
</dbReference>
<evidence type="ECO:0000256" key="8">
    <source>
        <dbReference type="ARBA" id="ARBA00034317"/>
    </source>
</evidence>
<evidence type="ECO:0000256" key="11">
    <source>
        <dbReference type="ARBA" id="ARBA00047859"/>
    </source>
</evidence>
<dbReference type="EC" id="1.14.14.21" evidence="9"/>
<dbReference type="OrthoDB" id="571684at2"/>
<comment type="catalytic activity">
    <reaction evidence="13">
        <text>dibenzothiophene + 2 FMNH2 + 2 O2 = dibenzothiophene 5,5-dioxide + 2 FMN + 2 H2O + 2 H(+)</text>
        <dbReference type="Rhea" id="RHEA:49072"/>
        <dbReference type="ChEBI" id="CHEBI:15377"/>
        <dbReference type="ChEBI" id="CHEBI:15378"/>
        <dbReference type="ChEBI" id="CHEBI:15379"/>
        <dbReference type="ChEBI" id="CHEBI:23681"/>
        <dbReference type="ChEBI" id="CHEBI:57618"/>
        <dbReference type="ChEBI" id="CHEBI:58210"/>
        <dbReference type="ChEBI" id="CHEBI:90356"/>
        <dbReference type="EC" id="1.14.14.21"/>
    </reaction>
</comment>
<dbReference type="Pfam" id="PF02770">
    <property type="entry name" value="Acyl-CoA_dh_M"/>
    <property type="match status" value="1"/>
</dbReference>